<dbReference type="GO" id="GO:0032588">
    <property type="term" value="C:trans-Golgi network membrane"/>
    <property type="evidence" value="ECO:0007669"/>
    <property type="project" value="InterPro"/>
</dbReference>
<dbReference type="PANTHER" id="PTHR16156">
    <property type="entry name" value="AFTIPHILIN A-RELATED"/>
    <property type="match status" value="1"/>
</dbReference>
<comment type="caution">
    <text evidence="2">The sequence shown here is derived from an EMBL/GenBank/DDBJ whole genome shotgun (WGS) entry which is preliminary data.</text>
</comment>
<sequence length="345" mass="38796">MQDQQLMEKANTTDRISQTTLKDLTAELGYMSLSENNEGNCDPNVNESRHKEETVDFEVMQQSLCRGNNSGKPCEGFSGSTTCTLELSGSWGDFEGFSESLCKSDSFNHTLEVLVKSTETTKTDVDLSEEYCSSSLGHPCSKLLVHNQREAPSSSLNEAKRCYEDIFKLGFPEIPVPQSTESIRSLDQVINTKDEDAGLPELLKKQLCIDSGNIWRTFRSTDNTPSLRYSWNTSHCQDIFLSVLGIDASEKDHSEGSKDDVFEDSNVKENEDLKVDGFNFSNCKALIQTKLSVSPDSRRGQLFTYNLFLKRTPSSGNMQYITVPKKKRIFTTHNLKMKIFNSDIC</sequence>
<organism evidence="2 3">
    <name type="scientific">Alligator mississippiensis</name>
    <name type="common">American alligator</name>
    <dbReference type="NCBI Taxonomy" id="8496"/>
    <lineage>
        <taxon>Eukaryota</taxon>
        <taxon>Metazoa</taxon>
        <taxon>Chordata</taxon>
        <taxon>Craniata</taxon>
        <taxon>Vertebrata</taxon>
        <taxon>Euteleostomi</taxon>
        <taxon>Archelosauria</taxon>
        <taxon>Archosauria</taxon>
        <taxon>Crocodylia</taxon>
        <taxon>Alligatoridae</taxon>
        <taxon>Alligatorinae</taxon>
        <taxon>Alligator</taxon>
    </lineage>
</organism>
<reference evidence="2 3" key="1">
    <citation type="journal article" date="2012" name="Genome Biol.">
        <title>Sequencing three crocodilian genomes to illuminate the evolution of archosaurs and amniotes.</title>
        <authorList>
            <person name="St John J.A."/>
            <person name="Braun E.L."/>
            <person name="Isberg S.R."/>
            <person name="Miles L.G."/>
            <person name="Chong A.Y."/>
            <person name="Gongora J."/>
            <person name="Dalzell P."/>
            <person name="Moran C."/>
            <person name="Bed'hom B."/>
            <person name="Abzhanov A."/>
            <person name="Burgess S.C."/>
            <person name="Cooksey A.M."/>
            <person name="Castoe T.A."/>
            <person name="Crawford N.G."/>
            <person name="Densmore L.D."/>
            <person name="Drew J.C."/>
            <person name="Edwards S.V."/>
            <person name="Faircloth B.C."/>
            <person name="Fujita M.K."/>
            <person name="Greenwold M.J."/>
            <person name="Hoffmann F.G."/>
            <person name="Howard J.M."/>
            <person name="Iguchi T."/>
            <person name="Janes D.E."/>
            <person name="Khan S.Y."/>
            <person name="Kohno S."/>
            <person name="de Koning A.J."/>
            <person name="Lance S.L."/>
            <person name="McCarthy F.M."/>
            <person name="McCormack J.E."/>
            <person name="Merchant M.E."/>
            <person name="Peterson D.G."/>
            <person name="Pollock D.D."/>
            <person name="Pourmand N."/>
            <person name="Raney B.J."/>
            <person name="Roessler K.A."/>
            <person name="Sanford J.R."/>
            <person name="Sawyer R.H."/>
            <person name="Schmidt C.J."/>
            <person name="Triplett E.W."/>
            <person name="Tuberville T.D."/>
            <person name="Venegas-Anaya M."/>
            <person name="Howard J.T."/>
            <person name="Jarvis E.D."/>
            <person name="Guillette L.J.Jr."/>
            <person name="Glenn T.C."/>
            <person name="Green R.E."/>
            <person name="Ray D.A."/>
        </authorList>
    </citation>
    <scope>NUCLEOTIDE SEQUENCE [LARGE SCALE GENOMIC DNA]</scope>
    <source>
        <strain evidence="2">KSC_2009_1</strain>
    </source>
</reference>
<proteinExistence type="predicted"/>
<evidence type="ECO:0000313" key="2">
    <source>
        <dbReference type="EMBL" id="KYO18564.1"/>
    </source>
</evidence>
<dbReference type="STRING" id="8496.A0A151M218"/>
<evidence type="ECO:0000313" key="3">
    <source>
        <dbReference type="Proteomes" id="UP000050525"/>
    </source>
</evidence>
<keyword evidence="3" id="KW-1185">Reference proteome</keyword>
<dbReference type="PANTHER" id="PTHR16156:SF7">
    <property type="entry name" value="CLATHRIN BINDING BOX OF AFTIPHILIN CONTAINING 1"/>
    <property type="match status" value="1"/>
</dbReference>
<dbReference type="GO" id="GO:0030121">
    <property type="term" value="C:AP-1 adaptor complex"/>
    <property type="evidence" value="ECO:0007669"/>
    <property type="project" value="TreeGrafter"/>
</dbReference>
<evidence type="ECO:0000259" key="1">
    <source>
        <dbReference type="Pfam" id="PF15045"/>
    </source>
</evidence>
<gene>
    <name evidence="2" type="ORF">Y1Q_0014823</name>
</gene>
<accession>A0A151M218</accession>
<dbReference type="Pfam" id="PF15045">
    <property type="entry name" value="Clathrin_bdg"/>
    <property type="match status" value="1"/>
</dbReference>
<dbReference type="EMBL" id="AKHW03006807">
    <property type="protein sequence ID" value="KYO18564.1"/>
    <property type="molecule type" value="Genomic_DNA"/>
</dbReference>
<protein>
    <recommendedName>
        <fullName evidence="1">Aftiphilin clathrin-binding box domain-containing protein</fullName>
    </recommendedName>
</protein>
<feature type="domain" description="Aftiphilin clathrin-binding box" evidence="1">
    <location>
        <begin position="211"/>
        <end position="290"/>
    </location>
</feature>
<dbReference type="AlphaFoldDB" id="A0A151M218"/>
<name>A0A151M218_ALLMI</name>
<dbReference type="eggNOG" id="ENOG502SPS5">
    <property type="taxonomic scope" value="Eukaryota"/>
</dbReference>
<dbReference type="Proteomes" id="UP000050525">
    <property type="component" value="Unassembled WGS sequence"/>
</dbReference>
<dbReference type="InterPro" id="IPR046359">
    <property type="entry name" value="Aftin-like"/>
</dbReference>
<dbReference type="InterPro" id="IPR029205">
    <property type="entry name" value="Clathrin-bd"/>
</dbReference>
<dbReference type="GO" id="GO:0030276">
    <property type="term" value="F:clathrin binding"/>
    <property type="evidence" value="ECO:0007669"/>
    <property type="project" value="InterPro"/>
</dbReference>